<dbReference type="GO" id="GO:0019290">
    <property type="term" value="P:siderophore biosynthetic process"/>
    <property type="evidence" value="ECO:0007669"/>
    <property type="project" value="TreeGrafter"/>
</dbReference>
<name>A0A6B3TM39_9BACI</name>
<keyword evidence="3" id="KW-1185">Reference proteome</keyword>
<evidence type="ECO:0000259" key="1">
    <source>
        <dbReference type="SMART" id="SM00923"/>
    </source>
</evidence>
<dbReference type="PANTHER" id="PTHR38444">
    <property type="entry name" value="ENTEROBACTIN BIOSYNTHESIS PROTEIN YBDZ"/>
    <property type="match status" value="1"/>
</dbReference>
<dbReference type="PANTHER" id="PTHR38444:SF1">
    <property type="entry name" value="ENTEROBACTIN BIOSYNTHESIS PROTEIN YBDZ"/>
    <property type="match status" value="1"/>
</dbReference>
<dbReference type="GO" id="GO:0005829">
    <property type="term" value="C:cytosol"/>
    <property type="evidence" value="ECO:0007669"/>
    <property type="project" value="TreeGrafter"/>
</dbReference>
<dbReference type="SUPFAM" id="SSF160582">
    <property type="entry name" value="MbtH-like"/>
    <property type="match status" value="1"/>
</dbReference>
<dbReference type="Pfam" id="PF03621">
    <property type="entry name" value="MbtH"/>
    <property type="match status" value="1"/>
</dbReference>
<dbReference type="Gene3D" id="3.90.820.10">
    <property type="entry name" value="Structural Genomics, Unknown Function 30-nov-00 1gh9 Mol_id"/>
    <property type="match status" value="1"/>
</dbReference>
<dbReference type="EMBL" id="JAAIUV010000003">
    <property type="protein sequence ID" value="NEX77953.1"/>
    <property type="molecule type" value="Genomic_DNA"/>
</dbReference>
<protein>
    <submittedName>
        <fullName evidence="2">MbtH family protein</fullName>
    </submittedName>
</protein>
<dbReference type="Proteomes" id="UP000481621">
    <property type="component" value="Unassembled WGS sequence"/>
</dbReference>
<dbReference type="InterPro" id="IPR037407">
    <property type="entry name" value="MLP_fam"/>
</dbReference>
<organism evidence="2 3">
    <name type="scientific">Neobacillus thermocopriae</name>
    <dbReference type="NCBI Taxonomy" id="1215031"/>
    <lineage>
        <taxon>Bacteria</taxon>
        <taxon>Bacillati</taxon>
        <taxon>Bacillota</taxon>
        <taxon>Bacilli</taxon>
        <taxon>Bacillales</taxon>
        <taxon>Bacillaceae</taxon>
        <taxon>Neobacillus</taxon>
    </lineage>
</organism>
<dbReference type="InterPro" id="IPR038020">
    <property type="entry name" value="MbtH-like_sf"/>
</dbReference>
<gene>
    <name evidence="2" type="ORF">G4Z05_03490</name>
</gene>
<dbReference type="RefSeq" id="WP_163250485.1">
    <property type="nucleotide sequence ID" value="NZ_JAAIUV010000003.1"/>
</dbReference>
<reference evidence="2" key="1">
    <citation type="submission" date="2020-02" db="EMBL/GenBank/DDBJ databases">
        <title>Bacillus sedimentmangrovi sp. nov., isolated from sediment of the mangrove ecosystem.</title>
        <authorList>
            <person name="Liu G."/>
        </authorList>
    </citation>
    <scope>NUCLEOTIDE SEQUENCE [LARGE SCALE GENOMIC DNA]</scope>
    <source>
        <strain evidence="2">SgZ-7</strain>
    </source>
</reference>
<evidence type="ECO:0000313" key="3">
    <source>
        <dbReference type="Proteomes" id="UP000481621"/>
    </source>
</evidence>
<dbReference type="AlphaFoldDB" id="A0A6B3TM39"/>
<dbReference type="SMART" id="SM00923">
    <property type="entry name" value="MbtH"/>
    <property type="match status" value="1"/>
</dbReference>
<evidence type="ECO:0000313" key="2">
    <source>
        <dbReference type="EMBL" id="NEX77953.1"/>
    </source>
</evidence>
<accession>A0A6B3TM39</accession>
<dbReference type="InterPro" id="IPR005153">
    <property type="entry name" value="MbtH-like_dom"/>
</dbReference>
<sequence>MYNPFENEQGSYIVLINGEKQYSLWPAAIDIPAGWKKVYGPEVKMECVQFIEENWRDMRPKSLRLAIEKVTS</sequence>
<feature type="domain" description="MbtH-like" evidence="1">
    <location>
        <begin position="3"/>
        <end position="53"/>
    </location>
</feature>
<proteinExistence type="predicted"/>
<comment type="caution">
    <text evidence="2">The sequence shown here is derived from an EMBL/GenBank/DDBJ whole genome shotgun (WGS) entry which is preliminary data.</text>
</comment>